<evidence type="ECO:0000256" key="11">
    <source>
        <dbReference type="ARBA" id="ARBA00069290"/>
    </source>
</evidence>
<dbReference type="Gene3D" id="1.10.10.60">
    <property type="entry name" value="Homeodomain-like"/>
    <property type="match status" value="1"/>
</dbReference>
<evidence type="ECO:0000313" key="16">
    <source>
        <dbReference type="EMBL" id="KAE9536736.1"/>
    </source>
</evidence>
<evidence type="ECO:0000259" key="15">
    <source>
        <dbReference type="PROSITE" id="PS50071"/>
    </source>
</evidence>
<protein>
    <recommendedName>
        <fullName evidence="11">Homeobox protein unc-4</fullName>
    </recommendedName>
</protein>
<evidence type="ECO:0000256" key="1">
    <source>
        <dbReference type="ARBA" id="ARBA00004123"/>
    </source>
</evidence>
<keyword evidence="9 12" id="KW-0539">Nucleus</keyword>
<dbReference type="Pfam" id="PF00046">
    <property type="entry name" value="Homeodomain"/>
    <property type="match status" value="1"/>
</dbReference>
<keyword evidence="8" id="KW-0804">Transcription</keyword>
<feature type="domain" description="Homeobox" evidence="15">
    <location>
        <begin position="49"/>
        <end position="109"/>
    </location>
</feature>
<dbReference type="AlphaFoldDB" id="A0A6G0TQ73"/>
<dbReference type="OrthoDB" id="6159439at2759"/>
<evidence type="ECO:0000256" key="2">
    <source>
        <dbReference type="ARBA" id="ARBA00022473"/>
    </source>
</evidence>
<dbReference type="InterPro" id="IPR001356">
    <property type="entry name" value="HD"/>
</dbReference>
<dbReference type="FunFam" id="1.10.10.60:FF:000057">
    <property type="entry name" value="Short stature homeobox 2"/>
    <property type="match status" value="1"/>
</dbReference>
<dbReference type="GO" id="GO:0007399">
    <property type="term" value="P:nervous system development"/>
    <property type="evidence" value="ECO:0007669"/>
    <property type="project" value="UniProtKB-KW"/>
</dbReference>
<evidence type="ECO:0000256" key="3">
    <source>
        <dbReference type="ARBA" id="ARBA00022782"/>
    </source>
</evidence>
<dbReference type="PROSITE" id="PS50071">
    <property type="entry name" value="HOMEOBOX_2"/>
    <property type="match status" value="1"/>
</dbReference>
<evidence type="ECO:0000256" key="10">
    <source>
        <dbReference type="ARBA" id="ARBA00038351"/>
    </source>
</evidence>
<feature type="region of interest" description="Disordered" evidence="14">
    <location>
        <begin position="312"/>
        <end position="343"/>
    </location>
</feature>
<dbReference type="GO" id="GO:0005634">
    <property type="term" value="C:nucleus"/>
    <property type="evidence" value="ECO:0007669"/>
    <property type="project" value="UniProtKB-SubCell"/>
</dbReference>
<comment type="caution">
    <text evidence="16">The sequence shown here is derived from an EMBL/GenBank/DDBJ whole genome shotgun (WGS) entry which is preliminary data.</text>
</comment>
<dbReference type="GO" id="GO:0000981">
    <property type="term" value="F:DNA-binding transcription factor activity, RNA polymerase II-specific"/>
    <property type="evidence" value="ECO:0007669"/>
    <property type="project" value="InterPro"/>
</dbReference>
<feature type="compositionally biased region" description="Basic residues" evidence="14">
    <location>
        <begin position="247"/>
        <end position="266"/>
    </location>
</feature>
<keyword evidence="7 12" id="KW-0371">Homeobox</keyword>
<dbReference type="InterPro" id="IPR009057">
    <property type="entry name" value="Homeodomain-like_sf"/>
</dbReference>
<accession>A0A6G0TQ73</accession>
<keyword evidence="5" id="KW-0805">Transcription regulation</keyword>
<dbReference type="PROSITE" id="PS00027">
    <property type="entry name" value="HOMEOBOX_1"/>
    <property type="match status" value="1"/>
</dbReference>
<evidence type="ECO:0000256" key="12">
    <source>
        <dbReference type="PROSITE-ProRule" id="PRU00108"/>
    </source>
</evidence>
<keyword evidence="2" id="KW-0217">Developmental protein</keyword>
<dbReference type="CDD" id="cd00086">
    <property type="entry name" value="homeodomain"/>
    <property type="match status" value="1"/>
</dbReference>
<evidence type="ECO:0000256" key="7">
    <source>
        <dbReference type="ARBA" id="ARBA00023155"/>
    </source>
</evidence>
<evidence type="ECO:0000313" key="17">
    <source>
        <dbReference type="Proteomes" id="UP000475862"/>
    </source>
</evidence>
<dbReference type="Proteomes" id="UP000475862">
    <property type="component" value="Unassembled WGS sequence"/>
</dbReference>
<feature type="region of interest" description="Disordered" evidence="14">
    <location>
        <begin position="246"/>
        <end position="288"/>
    </location>
</feature>
<dbReference type="SMART" id="SM00389">
    <property type="entry name" value="HOX"/>
    <property type="match status" value="1"/>
</dbReference>
<proteinExistence type="inferred from homology"/>
<dbReference type="SUPFAM" id="SSF46689">
    <property type="entry name" value="Homeodomain-like"/>
    <property type="match status" value="1"/>
</dbReference>
<evidence type="ECO:0000256" key="4">
    <source>
        <dbReference type="ARBA" id="ARBA00022902"/>
    </source>
</evidence>
<keyword evidence="17" id="KW-1185">Reference proteome</keyword>
<evidence type="ECO:0000256" key="13">
    <source>
        <dbReference type="RuleBase" id="RU000682"/>
    </source>
</evidence>
<evidence type="ECO:0000256" key="14">
    <source>
        <dbReference type="SAM" id="MobiDB-lite"/>
    </source>
</evidence>
<feature type="region of interest" description="Disordered" evidence="14">
    <location>
        <begin position="108"/>
        <end position="145"/>
    </location>
</feature>
<evidence type="ECO:0000256" key="9">
    <source>
        <dbReference type="ARBA" id="ARBA00023242"/>
    </source>
</evidence>
<comment type="similarity">
    <text evidence="10">Belongs to the paired homeobox family. Unc-4 subfamily.</text>
</comment>
<feature type="DNA-binding region" description="Homeobox" evidence="12">
    <location>
        <begin position="51"/>
        <end position="110"/>
    </location>
</feature>
<dbReference type="GO" id="GO:1990837">
    <property type="term" value="F:sequence-specific double-stranded DNA binding"/>
    <property type="evidence" value="ECO:0007669"/>
    <property type="project" value="TreeGrafter"/>
</dbReference>
<dbReference type="EMBL" id="VYZN01000021">
    <property type="protein sequence ID" value="KAE9536736.1"/>
    <property type="molecule type" value="Genomic_DNA"/>
</dbReference>
<organism evidence="16 17">
    <name type="scientific">Aphis glycines</name>
    <name type="common">Soybean aphid</name>
    <dbReference type="NCBI Taxonomy" id="307491"/>
    <lineage>
        <taxon>Eukaryota</taxon>
        <taxon>Metazoa</taxon>
        <taxon>Ecdysozoa</taxon>
        <taxon>Arthropoda</taxon>
        <taxon>Hexapoda</taxon>
        <taxon>Insecta</taxon>
        <taxon>Pterygota</taxon>
        <taxon>Neoptera</taxon>
        <taxon>Paraneoptera</taxon>
        <taxon>Hemiptera</taxon>
        <taxon>Sternorrhyncha</taxon>
        <taxon>Aphidomorpha</taxon>
        <taxon>Aphidoidea</taxon>
        <taxon>Aphididae</taxon>
        <taxon>Aphidini</taxon>
        <taxon>Aphis</taxon>
        <taxon>Aphis</taxon>
    </lineage>
</organism>
<dbReference type="InterPro" id="IPR017970">
    <property type="entry name" value="Homeobox_CS"/>
</dbReference>
<gene>
    <name evidence="16" type="ORF">AGLY_006969</name>
</gene>
<feature type="compositionally biased region" description="Basic and acidic residues" evidence="14">
    <location>
        <begin position="136"/>
        <end position="145"/>
    </location>
</feature>
<keyword evidence="4" id="KW-0524">Neurogenesis</keyword>
<evidence type="ECO:0000256" key="8">
    <source>
        <dbReference type="ARBA" id="ARBA00023163"/>
    </source>
</evidence>
<keyword evidence="3" id="KW-0221">Differentiation</keyword>
<comment type="subcellular location">
    <subcellularLocation>
        <location evidence="1 12 13">Nucleus</location>
    </subcellularLocation>
</comment>
<evidence type="ECO:0000256" key="6">
    <source>
        <dbReference type="ARBA" id="ARBA00023125"/>
    </source>
</evidence>
<reference evidence="16 17" key="1">
    <citation type="submission" date="2019-08" db="EMBL/GenBank/DDBJ databases">
        <title>The genome of the soybean aphid Biotype 1, its phylome, world population structure and adaptation to the North American continent.</title>
        <authorList>
            <person name="Giordano R."/>
            <person name="Donthu R.K."/>
            <person name="Hernandez A.G."/>
            <person name="Wright C.L."/>
            <person name="Zimin A.V."/>
        </authorList>
    </citation>
    <scope>NUCLEOTIDE SEQUENCE [LARGE SCALE GENOMIC DNA]</scope>
    <source>
        <tissue evidence="16">Whole aphids</tissue>
    </source>
</reference>
<name>A0A6G0TQ73_APHGL</name>
<dbReference type="GO" id="GO:0030154">
    <property type="term" value="P:cell differentiation"/>
    <property type="evidence" value="ECO:0007669"/>
    <property type="project" value="UniProtKB-KW"/>
</dbReference>
<evidence type="ECO:0000256" key="5">
    <source>
        <dbReference type="ARBA" id="ARBA00023015"/>
    </source>
</evidence>
<dbReference type="PANTHER" id="PTHR46799">
    <property type="entry name" value="HOMEOBOX PROTEIN UNC-4 HOMOLOG"/>
    <property type="match status" value="1"/>
</dbReference>
<sequence length="400" mass="44183">MFQFENFESVFLTPYGVLNFLPRSGKANFQLFGGIDGDSAAGSSEDLANKRRRSRTNFNTWQLEELERAFLASHYPDVFMREALALRLDLKESRVAVWFQNRRAKWRKKEHTKKGPGRPAHNAHPVTCSGEPIPADELRRKERERRQKKLLKSLERQQRKLAAKGVHVDLDTLRKEWESQQANNAAKKHGQMDCGVVGGGMGGGIDGVGGSSNAGMDLSFHDSSSCCSGQTSRDEEIDVVGEEDHLLHHHHQHQSHHHRMLHHRRSASTTFDDDDDDDDDLDEDEDEGLPPYARAAAAAAAAVAAAAAACRGDDSCSSDDEYGSGRLYRRPQTGDGDSSPPPPLLNLTTSSAATADKARRLNPFSIESLLAGGNRPFSITATHVNNINNNNINNNNNNKV</sequence>
<dbReference type="PANTHER" id="PTHR46799:SF1">
    <property type="entry name" value="HOMEOBOX PROTEIN UNC-4 HOMOLOG"/>
    <property type="match status" value="1"/>
</dbReference>
<feature type="compositionally biased region" description="Acidic residues" evidence="14">
    <location>
        <begin position="271"/>
        <end position="288"/>
    </location>
</feature>
<keyword evidence="6 12" id="KW-0238">DNA-binding</keyword>